<name>A0A0C9YIZ4_9AGAM</name>
<organism evidence="1 2">
    <name type="scientific">Pisolithus microcarpus 441</name>
    <dbReference type="NCBI Taxonomy" id="765257"/>
    <lineage>
        <taxon>Eukaryota</taxon>
        <taxon>Fungi</taxon>
        <taxon>Dikarya</taxon>
        <taxon>Basidiomycota</taxon>
        <taxon>Agaricomycotina</taxon>
        <taxon>Agaricomycetes</taxon>
        <taxon>Agaricomycetidae</taxon>
        <taxon>Boletales</taxon>
        <taxon>Sclerodermatineae</taxon>
        <taxon>Pisolithaceae</taxon>
        <taxon>Pisolithus</taxon>
    </lineage>
</organism>
<gene>
    <name evidence="1" type="ORF">PISMIDRAFT_254742</name>
</gene>
<evidence type="ECO:0000313" key="1">
    <source>
        <dbReference type="EMBL" id="KIK16651.1"/>
    </source>
</evidence>
<keyword evidence="2" id="KW-1185">Reference proteome</keyword>
<accession>A0A0C9YIZ4</accession>
<reference evidence="1 2" key="1">
    <citation type="submission" date="2014-04" db="EMBL/GenBank/DDBJ databases">
        <authorList>
            <consortium name="DOE Joint Genome Institute"/>
            <person name="Kuo A."/>
            <person name="Kohler A."/>
            <person name="Costa M.D."/>
            <person name="Nagy L.G."/>
            <person name="Floudas D."/>
            <person name="Copeland A."/>
            <person name="Barry K.W."/>
            <person name="Cichocki N."/>
            <person name="Veneault-Fourrey C."/>
            <person name="LaButti K."/>
            <person name="Lindquist E.A."/>
            <person name="Lipzen A."/>
            <person name="Lundell T."/>
            <person name="Morin E."/>
            <person name="Murat C."/>
            <person name="Sun H."/>
            <person name="Tunlid A."/>
            <person name="Henrissat B."/>
            <person name="Grigoriev I.V."/>
            <person name="Hibbett D.S."/>
            <person name="Martin F."/>
            <person name="Nordberg H.P."/>
            <person name="Cantor M.N."/>
            <person name="Hua S.X."/>
        </authorList>
    </citation>
    <scope>NUCLEOTIDE SEQUENCE [LARGE SCALE GENOMIC DNA]</scope>
    <source>
        <strain evidence="1 2">441</strain>
    </source>
</reference>
<reference evidence="2" key="2">
    <citation type="submission" date="2015-01" db="EMBL/GenBank/DDBJ databases">
        <title>Evolutionary Origins and Diversification of the Mycorrhizal Mutualists.</title>
        <authorList>
            <consortium name="DOE Joint Genome Institute"/>
            <consortium name="Mycorrhizal Genomics Consortium"/>
            <person name="Kohler A."/>
            <person name="Kuo A."/>
            <person name="Nagy L.G."/>
            <person name="Floudas D."/>
            <person name="Copeland A."/>
            <person name="Barry K.W."/>
            <person name="Cichocki N."/>
            <person name="Veneault-Fourrey C."/>
            <person name="LaButti K."/>
            <person name="Lindquist E.A."/>
            <person name="Lipzen A."/>
            <person name="Lundell T."/>
            <person name="Morin E."/>
            <person name="Murat C."/>
            <person name="Riley R."/>
            <person name="Ohm R."/>
            <person name="Sun H."/>
            <person name="Tunlid A."/>
            <person name="Henrissat B."/>
            <person name="Grigoriev I.V."/>
            <person name="Hibbett D.S."/>
            <person name="Martin F."/>
        </authorList>
    </citation>
    <scope>NUCLEOTIDE SEQUENCE [LARGE SCALE GENOMIC DNA]</scope>
    <source>
        <strain evidence="2">441</strain>
    </source>
</reference>
<dbReference type="Proteomes" id="UP000054018">
    <property type="component" value="Unassembled WGS sequence"/>
</dbReference>
<dbReference type="HOGENOM" id="CLU_117289_0_0_1"/>
<sequence length="165" mass="19060">MHQTPGSTPGHKSASRQKRIRTINSFSNVFGLNRLRNYIGKITFFARFLRMIETDPSSDILSLDAVEEDGLPGNCQQTDTARSDPRIEVVLPFLHKRYQTLRTVGDVTRQHADDRQEVERELRSISQTLGADLLYHIMITFENVCYEFLPWAGSRRQASHVYYDK</sequence>
<dbReference type="EMBL" id="KN833850">
    <property type="protein sequence ID" value="KIK16651.1"/>
    <property type="molecule type" value="Genomic_DNA"/>
</dbReference>
<evidence type="ECO:0000313" key="2">
    <source>
        <dbReference type="Proteomes" id="UP000054018"/>
    </source>
</evidence>
<proteinExistence type="predicted"/>
<protein>
    <submittedName>
        <fullName evidence="1">Unplaced genomic scaffold scaffold_166, whole genome shotgun sequence</fullName>
    </submittedName>
</protein>
<dbReference type="AlphaFoldDB" id="A0A0C9YIZ4"/>
<dbReference type="OrthoDB" id="2613667at2759"/>